<dbReference type="Proteomes" id="UP000201458">
    <property type="component" value="Segment"/>
</dbReference>
<dbReference type="Gene3D" id="1.10.10.60">
    <property type="entry name" value="Homeodomain-like"/>
    <property type="match status" value="1"/>
</dbReference>
<reference evidence="1 2" key="1">
    <citation type="submission" date="2016-03" db="EMBL/GenBank/DDBJ databases">
        <authorList>
            <person name="Montgomery M.T."/>
            <person name="Guerrero C.A."/>
            <person name="Mavrich T.N."/>
            <person name="Pope W.H."/>
            <person name="Garlena R.A."/>
            <person name="Russell D.A."/>
            <person name="Jacobs-Sera D."/>
            <person name="Hendrix R.W."/>
            <person name="Hatfull G.F."/>
        </authorList>
    </citation>
    <scope>NUCLEOTIDE SEQUENCE [LARGE SCALE GENOMIC DNA]</scope>
</reference>
<dbReference type="RefSeq" id="YP_009269266.1">
    <property type="nucleotide sequence ID" value="NC_030696.1"/>
</dbReference>
<accession>A0A160DEL7</accession>
<dbReference type="SUPFAM" id="SSF46689">
    <property type="entry name" value="Homeodomain-like"/>
    <property type="match status" value="1"/>
</dbReference>
<evidence type="ECO:0000313" key="1">
    <source>
        <dbReference type="EMBL" id="ANA86308.1"/>
    </source>
</evidence>
<sequence length="117" mass="13267">MAVVKEREKYERLTQGVDLYMRKRAEEGATIKEIAEEVNVSPATVWKHVNEFITNKPQPKGRPDITIQDVLDTLAWAGSQRKTAKELGCSLTLVRQRLWEAGMGPDPKNRGRGEYKG</sequence>
<protein>
    <submittedName>
        <fullName evidence="1">Uncharacterized protein</fullName>
    </submittedName>
</protein>
<keyword evidence="2" id="KW-1185">Reference proteome</keyword>
<dbReference type="Pfam" id="PF13412">
    <property type="entry name" value="HTH_24"/>
    <property type="match status" value="1"/>
</dbReference>
<name>A0A160DEL7_9CAUD</name>
<proteinExistence type="predicted"/>
<gene>
    <name evidence="1" type="primary">153</name>
    <name evidence="1" type="ORF">PBI_SMOOTHIE_153</name>
</gene>
<dbReference type="EMBL" id="KU998244">
    <property type="protein sequence ID" value="ANA86308.1"/>
    <property type="molecule type" value="Genomic_DNA"/>
</dbReference>
<dbReference type="GeneID" id="28378611"/>
<organism evidence="1 2">
    <name type="scientific">Gordonia phage Smoothie</name>
    <dbReference type="NCBI Taxonomy" id="1838078"/>
    <lineage>
        <taxon>Viruses</taxon>
        <taxon>Duplodnaviria</taxon>
        <taxon>Heunggongvirae</taxon>
        <taxon>Uroviricota</taxon>
        <taxon>Caudoviricetes</taxon>
        <taxon>Smoothievirus</taxon>
        <taxon>Smoothievirus smoothie</taxon>
    </lineage>
</organism>
<dbReference type="KEGG" id="vg:28378611"/>
<dbReference type="InterPro" id="IPR009057">
    <property type="entry name" value="Homeodomain-like_sf"/>
</dbReference>
<evidence type="ECO:0000313" key="2">
    <source>
        <dbReference type="Proteomes" id="UP000201458"/>
    </source>
</evidence>